<dbReference type="PROSITE" id="PS51257">
    <property type="entry name" value="PROKAR_LIPOPROTEIN"/>
    <property type="match status" value="1"/>
</dbReference>
<evidence type="ECO:0000259" key="3">
    <source>
        <dbReference type="Pfam" id="PF13472"/>
    </source>
</evidence>
<name>A0ABP8ZDR0_9MICO</name>
<keyword evidence="5" id="KW-1185">Reference proteome</keyword>
<evidence type="ECO:0000313" key="5">
    <source>
        <dbReference type="Proteomes" id="UP001500121"/>
    </source>
</evidence>
<dbReference type="RefSeq" id="WP_345481934.1">
    <property type="nucleotide sequence ID" value="NZ_BAABLP010000006.1"/>
</dbReference>
<gene>
    <name evidence="4" type="ORF">GCM10025783_28140</name>
</gene>
<organism evidence="4 5">
    <name type="scientific">Amnibacterium soli</name>
    <dbReference type="NCBI Taxonomy" id="1282736"/>
    <lineage>
        <taxon>Bacteria</taxon>
        <taxon>Bacillati</taxon>
        <taxon>Actinomycetota</taxon>
        <taxon>Actinomycetes</taxon>
        <taxon>Micrococcales</taxon>
        <taxon>Microbacteriaceae</taxon>
        <taxon>Amnibacterium</taxon>
    </lineage>
</organism>
<dbReference type="EMBL" id="BAABLP010000006">
    <property type="protein sequence ID" value="GAA4753611.1"/>
    <property type="molecule type" value="Genomic_DNA"/>
</dbReference>
<feature type="chain" id="PRO_5047324564" description="SGNH hydrolase-type esterase domain-containing protein" evidence="2">
    <location>
        <begin position="26"/>
        <end position="305"/>
    </location>
</feature>
<feature type="domain" description="SGNH hydrolase-type esterase" evidence="3">
    <location>
        <begin position="59"/>
        <end position="279"/>
    </location>
</feature>
<sequence>MRRTIGGALVTLAALLGCVACTAPAGPAPASSAASAPVAAPSSPQAAPSPPGRSMTVAVLGDSLSRGYNACSHFGDCPSVSWSGGTDDRVDSVATRLGAAAGARVTVRNLARSGATVSDLARQATEAVTLQPDLVTLLIGANDVCRATVADMTSTEDYTTAVSAALQQIAQYSPDTVVLVASIPDVTALLPVAAGNPTARFLWAQGGCATALQDPQSTAPDAVERRAAVSARIREYDAALAGACGVLPRCVTDGGALHRYTPTLQQLSAFDRFHPSVAGLRELAQLEWRALSRSPRAAALLEPAG</sequence>
<evidence type="ECO:0000313" key="4">
    <source>
        <dbReference type="EMBL" id="GAA4753611.1"/>
    </source>
</evidence>
<dbReference type="Proteomes" id="UP001500121">
    <property type="component" value="Unassembled WGS sequence"/>
</dbReference>
<feature type="compositionally biased region" description="Low complexity" evidence="1">
    <location>
        <begin position="30"/>
        <end position="46"/>
    </location>
</feature>
<reference evidence="5" key="1">
    <citation type="journal article" date="2019" name="Int. J. Syst. Evol. Microbiol.">
        <title>The Global Catalogue of Microorganisms (GCM) 10K type strain sequencing project: providing services to taxonomists for standard genome sequencing and annotation.</title>
        <authorList>
            <consortium name="The Broad Institute Genomics Platform"/>
            <consortium name="The Broad Institute Genome Sequencing Center for Infectious Disease"/>
            <person name="Wu L."/>
            <person name="Ma J."/>
        </authorList>
    </citation>
    <scope>NUCLEOTIDE SEQUENCE [LARGE SCALE GENOMIC DNA]</scope>
    <source>
        <strain evidence="5">JCM 19015</strain>
    </source>
</reference>
<proteinExistence type="predicted"/>
<protein>
    <recommendedName>
        <fullName evidence="3">SGNH hydrolase-type esterase domain-containing protein</fullName>
    </recommendedName>
</protein>
<feature type="region of interest" description="Disordered" evidence="1">
    <location>
        <begin position="30"/>
        <end position="54"/>
    </location>
</feature>
<dbReference type="SUPFAM" id="SSF52266">
    <property type="entry name" value="SGNH hydrolase"/>
    <property type="match status" value="1"/>
</dbReference>
<dbReference type="InterPro" id="IPR036514">
    <property type="entry name" value="SGNH_hydro_sf"/>
</dbReference>
<evidence type="ECO:0000256" key="1">
    <source>
        <dbReference type="SAM" id="MobiDB-lite"/>
    </source>
</evidence>
<accession>A0ABP8ZDR0</accession>
<evidence type="ECO:0000256" key="2">
    <source>
        <dbReference type="SAM" id="SignalP"/>
    </source>
</evidence>
<feature type="signal peptide" evidence="2">
    <location>
        <begin position="1"/>
        <end position="25"/>
    </location>
</feature>
<dbReference type="InterPro" id="IPR013830">
    <property type="entry name" value="SGNH_hydro"/>
</dbReference>
<dbReference type="Gene3D" id="3.40.50.1110">
    <property type="entry name" value="SGNH hydrolase"/>
    <property type="match status" value="1"/>
</dbReference>
<keyword evidence="2" id="KW-0732">Signal</keyword>
<comment type="caution">
    <text evidence="4">The sequence shown here is derived from an EMBL/GenBank/DDBJ whole genome shotgun (WGS) entry which is preliminary data.</text>
</comment>
<dbReference type="Pfam" id="PF13472">
    <property type="entry name" value="Lipase_GDSL_2"/>
    <property type="match status" value="1"/>
</dbReference>